<feature type="non-terminal residue" evidence="1">
    <location>
        <position position="1"/>
    </location>
</feature>
<comment type="caution">
    <text evidence="1">The sequence shown here is derived from an EMBL/GenBank/DDBJ whole genome shotgun (WGS) entry which is preliminary data.</text>
</comment>
<protein>
    <submittedName>
        <fullName evidence="1">Uncharacterized protein</fullName>
    </submittedName>
</protein>
<dbReference type="AlphaFoldDB" id="A0A699X4G1"/>
<evidence type="ECO:0000313" key="1">
    <source>
        <dbReference type="EMBL" id="GFD53350.1"/>
    </source>
</evidence>
<proteinExistence type="predicted"/>
<sequence length="61" mass="7290">REFLLYQSGQLDPEHGFNFNSGWRIATIRQAEDSVQAYPKQISWERDLHKTLITIRPMFRP</sequence>
<gene>
    <name evidence="1" type="ORF">Tci_925319</name>
</gene>
<dbReference type="EMBL" id="BKCJ011793181">
    <property type="protein sequence ID" value="GFD53350.1"/>
    <property type="molecule type" value="Genomic_DNA"/>
</dbReference>
<accession>A0A699X4G1</accession>
<reference evidence="1" key="1">
    <citation type="journal article" date="2019" name="Sci. Rep.">
        <title>Draft genome of Tanacetum cinerariifolium, the natural source of mosquito coil.</title>
        <authorList>
            <person name="Yamashiro T."/>
            <person name="Shiraishi A."/>
            <person name="Satake H."/>
            <person name="Nakayama K."/>
        </authorList>
    </citation>
    <scope>NUCLEOTIDE SEQUENCE</scope>
</reference>
<organism evidence="1">
    <name type="scientific">Tanacetum cinerariifolium</name>
    <name type="common">Dalmatian daisy</name>
    <name type="synonym">Chrysanthemum cinerariifolium</name>
    <dbReference type="NCBI Taxonomy" id="118510"/>
    <lineage>
        <taxon>Eukaryota</taxon>
        <taxon>Viridiplantae</taxon>
        <taxon>Streptophyta</taxon>
        <taxon>Embryophyta</taxon>
        <taxon>Tracheophyta</taxon>
        <taxon>Spermatophyta</taxon>
        <taxon>Magnoliopsida</taxon>
        <taxon>eudicotyledons</taxon>
        <taxon>Gunneridae</taxon>
        <taxon>Pentapetalae</taxon>
        <taxon>asterids</taxon>
        <taxon>campanulids</taxon>
        <taxon>Asterales</taxon>
        <taxon>Asteraceae</taxon>
        <taxon>Asteroideae</taxon>
        <taxon>Anthemideae</taxon>
        <taxon>Anthemidinae</taxon>
        <taxon>Tanacetum</taxon>
    </lineage>
</organism>
<name>A0A699X4G1_TANCI</name>